<dbReference type="GO" id="GO:0016787">
    <property type="term" value="F:hydrolase activity"/>
    <property type="evidence" value="ECO:0007669"/>
    <property type="project" value="UniProtKB-KW"/>
</dbReference>
<dbReference type="GO" id="GO:0004518">
    <property type="term" value="F:nuclease activity"/>
    <property type="evidence" value="ECO:0007669"/>
    <property type="project" value="UniProtKB-KW"/>
</dbReference>
<name>A0A8S5VBM5_9CAUD</name>
<accession>A0A8S5VBM5</accession>
<evidence type="ECO:0000256" key="2">
    <source>
        <dbReference type="ARBA" id="ARBA00022801"/>
    </source>
</evidence>
<dbReference type="EMBL" id="BK016237">
    <property type="protein sequence ID" value="DAG04007.1"/>
    <property type="molecule type" value="Genomic_DNA"/>
</dbReference>
<reference evidence="3" key="1">
    <citation type="journal article" date="2021" name="Proc. Natl. Acad. Sci. U.S.A.">
        <title>A Catalog of Tens of Thousands of Viruses from Human Metagenomes Reveals Hidden Associations with Chronic Diseases.</title>
        <authorList>
            <person name="Tisza M.J."/>
            <person name="Buck C.B."/>
        </authorList>
    </citation>
    <scope>NUCLEOTIDE SEQUENCE</scope>
    <source>
        <strain evidence="3">CtbEa13</strain>
    </source>
</reference>
<organism evidence="3">
    <name type="scientific">Myoviridae sp. ctbEa13</name>
    <dbReference type="NCBI Taxonomy" id="2825136"/>
    <lineage>
        <taxon>Viruses</taxon>
        <taxon>Duplodnaviria</taxon>
        <taxon>Heunggongvirae</taxon>
        <taxon>Uroviricota</taxon>
        <taxon>Caudoviricetes</taxon>
    </lineage>
</organism>
<dbReference type="InterPro" id="IPR023211">
    <property type="entry name" value="DNA_pol_palm_dom_sf"/>
</dbReference>
<dbReference type="InterPro" id="IPR043502">
    <property type="entry name" value="DNA/RNA_pol_sf"/>
</dbReference>
<dbReference type="Gene3D" id="3.90.1600.10">
    <property type="entry name" value="Palm domain of DNA polymerase"/>
    <property type="match status" value="1"/>
</dbReference>
<proteinExistence type="predicted"/>
<keyword evidence="2" id="KW-0378">Hydrolase</keyword>
<sequence>MKIVVFDFEVFRYDTLLGAIEITGDGKKLFQSWDLEEIKQFYLDNEDSIWIGWNNQAYDNFILQAIVQGAPQNKIKAYSDQLIAQHIRGRLRMKLHSFDLMAQSKGYLSLKTTEAYDGHKISESEVDFNLDRPLTKEEILQTESYNRDDLNQTMHNLLDTGLWKDFELRLQIIEEFGLSFKALEYTGTQTAEVVLGAEKIEGIENMLVKPVLWPTLRLENEQVKEFYLSEAFRRNEHIKINVCGAEHTLGAGGIHAALRKYHADSALYFDVSGYYNLIMILLDLLPRSIPKEGRERYKYMYHEQLRLKKIDPRKRAVYKTILLSVFGAMMNEWCKFYDPQQGLLVTVSGQLYIIDLLEKLVGKIQVIQSNTDGVIVLPINGTTEEEILAIINEWVERTGFVLKIEHIFDIHQRDVNCYIYNDDQGNSHSVGECFRQYLSAKEAWIIAECCKNYFSKHMLPEDTIKENMHNLKMFQFVCKKQSFDYMMYETEDLEGNKTSTKLQNVNRVFALKPTNYVGMVYKYKNEKKGVKKAKVSNLPDSVFVYNDEILSDKAANELGELIDWQYYADRAYERIATFYQVPDFKELTI</sequence>
<keyword evidence="1" id="KW-0540">Nuclease</keyword>
<evidence type="ECO:0000313" key="3">
    <source>
        <dbReference type="EMBL" id="DAG04007.1"/>
    </source>
</evidence>
<dbReference type="SUPFAM" id="SSF56672">
    <property type="entry name" value="DNA/RNA polymerases"/>
    <property type="match status" value="1"/>
</dbReference>
<evidence type="ECO:0000256" key="1">
    <source>
        <dbReference type="ARBA" id="ARBA00022722"/>
    </source>
</evidence>
<protein>
    <submittedName>
        <fullName evidence="3">DNA polymerase</fullName>
    </submittedName>
</protein>